<organism evidence="1 2">
    <name type="scientific">Anaerocolumna xylanovorans DSM 12503</name>
    <dbReference type="NCBI Taxonomy" id="1121345"/>
    <lineage>
        <taxon>Bacteria</taxon>
        <taxon>Bacillati</taxon>
        <taxon>Bacillota</taxon>
        <taxon>Clostridia</taxon>
        <taxon>Lachnospirales</taxon>
        <taxon>Lachnospiraceae</taxon>
        <taxon>Anaerocolumna</taxon>
    </lineage>
</organism>
<dbReference type="OrthoDB" id="2087739at2"/>
<dbReference type="Proteomes" id="UP000184612">
    <property type="component" value="Unassembled WGS sequence"/>
</dbReference>
<accession>A0A1M7XX81</accession>
<dbReference type="NCBIfam" id="NF033453">
    <property type="entry name" value="BREX_3_BrxF"/>
    <property type="match status" value="1"/>
</dbReference>
<evidence type="ECO:0000313" key="2">
    <source>
        <dbReference type="Proteomes" id="UP000184612"/>
    </source>
</evidence>
<keyword evidence="2" id="KW-1185">Reference proteome</keyword>
<dbReference type="InterPro" id="IPR048067">
    <property type="entry name" value="BREX_3_BrxF"/>
</dbReference>
<gene>
    <name evidence="1" type="ORF">SAMN02745217_00256</name>
</gene>
<evidence type="ECO:0000313" key="1">
    <source>
        <dbReference type="EMBL" id="SHO43479.1"/>
    </source>
</evidence>
<dbReference type="EMBL" id="FRFD01000003">
    <property type="protein sequence ID" value="SHO43479.1"/>
    <property type="molecule type" value="Genomic_DNA"/>
</dbReference>
<name>A0A1M7XX81_9FIRM</name>
<dbReference type="AlphaFoldDB" id="A0A1M7XX81"/>
<reference evidence="1 2" key="1">
    <citation type="submission" date="2016-12" db="EMBL/GenBank/DDBJ databases">
        <authorList>
            <person name="Song W.-J."/>
            <person name="Kurnit D.M."/>
        </authorList>
    </citation>
    <scope>NUCLEOTIDE SEQUENCE [LARGE SCALE GENOMIC DNA]</scope>
    <source>
        <strain evidence="1 2">DSM 12503</strain>
    </source>
</reference>
<sequence length="143" mass="16179">MGTTIKRRDFPAVIKQTRQGVFVLAPNVTAPVNASVVNVGLLLSERMLRVKTEGLSTSITSELDNILDEDNGDILLTNTDILFAPEYGLDVIKLLLQLGRNQRLYLPWPGEITGERLTYSEPSRFDFKEYNVKDYVDTYVVLR</sequence>
<dbReference type="RefSeq" id="WP_073587000.1">
    <property type="nucleotide sequence ID" value="NZ_FRFD01000003.1"/>
</dbReference>
<protein>
    <submittedName>
        <fullName evidence="1">Uncharacterized protein</fullName>
    </submittedName>
</protein>
<proteinExistence type="predicted"/>
<dbReference type="STRING" id="1121345.SAMN02745217_00256"/>